<reference evidence="1" key="1">
    <citation type="submission" date="2022-04" db="EMBL/GenBank/DDBJ databases">
        <title>Genome of the entomopathogenic fungus Entomophthora muscae.</title>
        <authorList>
            <person name="Elya C."/>
            <person name="Lovett B.R."/>
            <person name="Lee E."/>
            <person name="Macias A.M."/>
            <person name="Hajek A.E."/>
            <person name="De Bivort B.L."/>
            <person name="Kasson M.T."/>
            <person name="De Fine Licht H.H."/>
            <person name="Stajich J.E."/>
        </authorList>
    </citation>
    <scope>NUCLEOTIDE SEQUENCE</scope>
    <source>
        <strain evidence="1">Berkeley</strain>
    </source>
</reference>
<organism evidence="1 2">
    <name type="scientific">Entomophthora muscae</name>
    <dbReference type="NCBI Taxonomy" id="34485"/>
    <lineage>
        <taxon>Eukaryota</taxon>
        <taxon>Fungi</taxon>
        <taxon>Fungi incertae sedis</taxon>
        <taxon>Zoopagomycota</taxon>
        <taxon>Entomophthoromycotina</taxon>
        <taxon>Entomophthoromycetes</taxon>
        <taxon>Entomophthorales</taxon>
        <taxon>Entomophthoraceae</taxon>
        <taxon>Entomophthora</taxon>
    </lineage>
</organism>
<protein>
    <submittedName>
        <fullName evidence="1">Uncharacterized protein</fullName>
    </submittedName>
</protein>
<sequence length="71" mass="8172">MLALTVNDIGVLEVLLFSCISYWLTNFILSFRADAREPPSAPNYFPIIGNTYQLRTRPNEFLMNCRQKSSL</sequence>
<keyword evidence="2" id="KW-1185">Reference proteome</keyword>
<evidence type="ECO:0000313" key="1">
    <source>
        <dbReference type="EMBL" id="KAJ9077633.1"/>
    </source>
</evidence>
<gene>
    <name evidence="1" type="ORF">DSO57_1014873</name>
</gene>
<comment type="caution">
    <text evidence="1">The sequence shown here is derived from an EMBL/GenBank/DDBJ whole genome shotgun (WGS) entry which is preliminary data.</text>
</comment>
<accession>A0ACC2TSF7</accession>
<evidence type="ECO:0000313" key="2">
    <source>
        <dbReference type="Proteomes" id="UP001165960"/>
    </source>
</evidence>
<name>A0ACC2TSF7_9FUNG</name>
<dbReference type="Proteomes" id="UP001165960">
    <property type="component" value="Unassembled WGS sequence"/>
</dbReference>
<dbReference type="EMBL" id="QTSX02002187">
    <property type="protein sequence ID" value="KAJ9077633.1"/>
    <property type="molecule type" value="Genomic_DNA"/>
</dbReference>
<proteinExistence type="predicted"/>